<keyword evidence="5 8" id="KW-0521">NADP</keyword>
<dbReference type="AlphaFoldDB" id="A0A9W5S149"/>
<reference evidence="11 12" key="1">
    <citation type="submission" date="2014-02" db="EMBL/GenBank/DDBJ databases">
        <title>Genome sequence of Paenibacillus darwinianus reveals adaptive mechanisms for survival in Antarctic soils.</title>
        <authorList>
            <person name="Dsouza M."/>
            <person name="Taylor M.W."/>
            <person name="Turner S.J."/>
            <person name="Aislabie J."/>
        </authorList>
    </citation>
    <scope>NUCLEOTIDE SEQUENCE [LARGE SCALE GENOMIC DNA]</scope>
    <source>
        <strain evidence="11 12">CE1</strain>
    </source>
</reference>
<evidence type="ECO:0000256" key="3">
    <source>
        <dbReference type="ARBA" id="ARBA00012856"/>
    </source>
</evidence>
<dbReference type="Gene3D" id="3.40.430.10">
    <property type="entry name" value="Dihydrofolate Reductase, subunit A"/>
    <property type="match status" value="1"/>
</dbReference>
<gene>
    <name evidence="11" type="ORF">BG53_03440</name>
</gene>
<evidence type="ECO:0000256" key="2">
    <source>
        <dbReference type="ARBA" id="ARBA00009539"/>
    </source>
</evidence>
<dbReference type="PROSITE" id="PS51330">
    <property type="entry name" value="DHFR_2"/>
    <property type="match status" value="1"/>
</dbReference>
<evidence type="ECO:0000256" key="1">
    <source>
        <dbReference type="ARBA" id="ARBA00004903"/>
    </source>
</evidence>
<dbReference type="InterPro" id="IPR012259">
    <property type="entry name" value="DHFR"/>
</dbReference>
<keyword evidence="12" id="KW-1185">Reference proteome</keyword>
<evidence type="ECO:0000313" key="12">
    <source>
        <dbReference type="Proteomes" id="UP000053750"/>
    </source>
</evidence>
<evidence type="ECO:0000256" key="8">
    <source>
        <dbReference type="PIRNR" id="PIRNR000194"/>
    </source>
</evidence>
<protein>
    <recommendedName>
        <fullName evidence="3 8">Dihydrofolate reductase</fullName>
        <ecNumber evidence="3 8">1.5.1.3</ecNumber>
    </recommendedName>
</protein>
<comment type="caution">
    <text evidence="11">The sequence shown here is derived from an EMBL/GenBank/DDBJ whole genome shotgun (WGS) entry which is preliminary data.</text>
</comment>
<evidence type="ECO:0000313" key="11">
    <source>
        <dbReference type="EMBL" id="EXX87761.1"/>
    </source>
</evidence>
<evidence type="ECO:0000256" key="7">
    <source>
        <dbReference type="ARBA" id="ARBA00025067"/>
    </source>
</evidence>
<evidence type="ECO:0000256" key="4">
    <source>
        <dbReference type="ARBA" id="ARBA00022563"/>
    </source>
</evidence>
<dbReference type="GO" id="GO:0046452">
    <property type="term" value="P:dihydrofolate metabolic process"/>
    <property type="evidence" value="ECO:0007669"/>
    <property type="project" value="TreeGrafter"/>
</dbReference>
<name>A0A9W5S149_9BACL</name>
<dbReference type="PANTHER" id="PTHR48069">
    <property type="entry name" value="DIHYDROFOLATE REDUCTASE"/>
    <property type="match status" value="1"/>
</dbReference>
<feature type="domain" description="DHFR" evidence="10">
    <location>
        <begin position="2"/>
        <end position="159"/>
    </location>
</feature>
<evidence type="ECO:0000256" key="6">
    <source>
        <dbReference type="ARBA" id="ARBA00023002"/>
    </source>
</evidence>
<dbReference type="PRINTS" id="PR00070">
    <property type="entry name" value="DHFR"/>
</dbReference>
<dbReference type="InterPro" id="IPR001796">
    <property type="entry name" value="DHFR_dom"/>
</dbReference>
<sequence>MSITMIAAMARNRVIGADNDLPWKLPDDMAFFKRNTLGKTILIGRKTLESFNGPLKNRTNVVLTRQDGYRPDGCEIVHSVEEAIARFGDGGLMVAGGAEVYRQLLPYADTLLLTEVETEVSGDAAFPVFDEAEWRLVASDYHPADERHAYAFRFNTYERKRS</sequence>
<dbReference type="Proteomes" id="UP000053750">
    <property type="component" value="Unassembled WGS sequence"/>
</dbReference>
<keyword evidence="4 8" id="KW-0554">One-carbon metabolism</keyword>
<comment type="catalytic activity">
    <reaction evidence="8">
        <text>(6S)-5,6,7,8-tetrahydrofolate + NADP(+) = 7,8-dihydrofolate + NADPH + H(+)</text>
        <dbReference type="Rhea" id="RHEA:15009"/>
        <dbReference type="ChEBI" id="CHEBI:15378"/>
        <dbReference type="ChEBI" id="CHEBI:57451"/>
        <dbReference type="ChEBI" id="CHEBI:57453"/>
        <dbReference type="ChEBI" id="CHEBI:57783"/>
        <dbReference type="ChEBI" id="CHEBI:58349"/>
        <dbReference type="EC" id="1.5.1.3"/>
    </reaction>
</comment>
<proteinExistence type="inferred from homology"/>
<dbReference type="GO" id="GO:0004146">
    <property type="term" value="F:dihydrofolate reductase activity"/>
    <property type="evidence" value="ECO:0007669"/>
    <property type="project" value="UniProtKB-EC"/>
</dbReference>
<organism evidence="11 12">
    <name type="scientific">Paenibacillus darwinianus</name>
    <dbReference type="NCBI Taxonomy" id="1380763"/>
    <lineage>
        <taxon>Bacteria</taxon>
        <taxon>Bacillati</taxon>
        <taxon>Bacillota</taxon>
        <taxon>Bacilli</taxon>
        <taxon>Bacillales</taxon>
        <taxon>Paenibacillaceae</taxon>
        <taxon>Paenibacillus</taxon>
    </lineage>
</organism>
<dbReference type="GO" id="GO:0046654">
    <property type="term" value="P:tetrahydrofolate biosynthetic process"/>
    <property type="evidence" value="ECO:0007669"/>
    <property type="project" value="InterPro"/>
</dbReference>
<dbReference type="EC" id="1.5.1.3" evidence="3 8"/>
<keyword evidence="6 8" id="KW-0560">Oxidoreductase</keyword>
<comment type="similarity">
    <text evidence="2 8 9">Belongs to the dihydrofolate reductase family.</text>
</comment>
<dbReference type="SUPFAM" id="SSF53597">
    <property type="entry name" value="Dihydrofolate reductase-like"/>
    <property type="match status" value="1"/>
</dbReference>
<dbReference type="CDD" id="cd00209">
    <property type="entry name" value="DHFR"/>
    <property type="match status" value="1"/>
</dbReference>
<evidence type="ECO:0000259" key="10">
    <source>
        <dbReference type="PROSITE" id="PS51330"/>
    </source>
</evidence>
<dbReference type="FunFam" id="3.40.430.10:FF:000001">
    <property type="entry name" value="Dihydrofolate reductase"/>
    <property type="match status" value="1"/>
</dbReference>
<comment type="pathway">
    <text evidence="1 8">Cofactor biosynthesis; tetrahydrofolate biosynthesis; 5,6,7,8-tetrahydrofolate from 7,8-dihydrofolate: step 1/1.</text>
</comment>
<dbReference type="PROSITE" id="PS00075">
    <property type="entry name" value="DHFR_1"/>
    <property type="match status" value="1"/>
</dbReference>
<dbReference type="OrthoDB" id="9804315at2"/>
<accession>A0A9W5S149</accession>
<comment type="function">
    <text evidence="7 8">Key enzyme in folate metabolism. Catalyzes an essential reaction for de novo glycine and purine synthesis, and for DNA precursor synthesis.</text>
</comment>
<dbReference type="GO" id="GO:0006730">
    <property type="term" value="P:one-carbon metabolic process"/>
    <property type="evidence" value="ECO:0007669"/>
    <property type="project" value="UniProtKB-KW"/>
</dbReference>
<dbReference type="PANTHER" id="PTHR48069:SF3">
    <property type="entry name" value="DIHYDROFOLATE REDUCTASE"/>
    <property type="match status" value="1"/>
</dbReference>
<evidence type="ECO:0000256" key="9">
    <source>
        <dbReference type="RuleBase" id="RU004474"/>
    </source>
</evidence>
<dbReference type="GO" id="GO:0005829">
    <property type="term" value="C:cytosol"/>
    <property type="evidence" value="ECO:0007669"/>
    <property type="project" value="TreeGrafter"/>
</dbReference>
<dbReference type="EMBL" id="JFHU01000144">
    <property type="protein sequence ID" value="EXX87761.1"/>
    <property type="molecule type" value="Genomic_DNA"/>
</dbReference>
<evidence type="ECO:0000256" key="5">
    <source>
        <dbReference type="ARBA" id="ARBA00022857"/>
    </source>
</evidence>
<dbReference type="GO" id="GO:0070401">
    <property type="term" value="F:NADP+ binding"/>
    <property type="evidence" value="ECO:0007669"/>
    <property type="project" value="UniProtKB-ARBA"/>
</dbReference>
<dbReference type="InterPro" id="IPR017925">
    <property type="entry name" value="DHFR_CS"/>
</dbReference>
<dbReference type="GO" id="GO:0046655">
    <property type="term" value="P:folic acid metabolic process"/>
    <property type="evidence" value="ECO:0007669"/>
    <property type="project" value="TreeGrafter"/>
</dbReference>
<dbReference type="RefSeq" id="WP_036579548.1">
    <property type="nucleotide sequence ID" value="NZ_KK082127.1"/>
</dbReference>
<dbReference type="PIRSF" id="PIRSF000194">
    <property type="entry name" value="DHFR"/>
    <property type="match status" value="1"/>
</dbReference>
<dbReference type="InterPro" id="IPR024072">
    <property type="entry name" value="DHFR-like_dom_sf"/>
</dbReference>
<dbReference type="Pfam" id="PF00186">
    <property type="entry name" value="DHFR_1"/>
    <property type="match status" value="1"/>
</dbReference>